<evidence type="ECO:0000313" key="2">
    <source>
        <dbReference type="Proteomes" id="UP000663873"/>
    </source>
</evidence>
<name>A0A821U7T7_9BILA</name>
<evidence type="ECO:0000313" key="1">
    <source>
        <dbReference type="EMBL" id="CAF4885442.1"/>
    </source>
</evidence>
<dbReference type="Proteomes" id="UP000663873">
    <property type="component" value="Unassembled WGS sequence"/>
</dbReference>
<dbReference type="EMBL" id="CAJOBP010071799">
    <property type="protein sequence ID" value="CAF4885442.1"/>
    <property type="molecule type" value="Genomic_DNA"/>
</dbReference>
<reference evidence="1" key="1">
    <citation type="submission" date="2021-02" db="EMBL/GenBank/DDBJ databases">
        <authorList>
            <person name="Nowell W R."/>
        </authorList>
    </citation>
    <scope>NUCLEOTIDE SEQUENCE</scope>
</reference>
<feature type="non-terminal residue" evidence="1">
    <location>
        <position position="1"/>
    </location>
</feature>
<organism evidence="1 2">
    <name type="scientific">Rotaria socialis</name>
    <dbReference type="NCBI Taxonomy" id="392032"/>
    <lineage>
        <taxon>Eukaryota</taxon>
        <taxon>Metazoa</taxon>
        <taxon>Spiralia</taxon>
        <taxon>Gnathifera</taxon>
        <taxon>Rotifera</taxon>
        <taxon>Eurotatoria</taxon>
        <taxon>Bdelloidea</taxon>
        <taxon>Philodinida</taxon>
        <taxon>Philodinidae</taxon>
        <taxon>Rotaria</taxon>
    </lineage>
</organism>
<sequence>PTSREVFVTIATASDDNSSIAVYDPSPTSTEGRLCLDCGCTKLYINWDSAGTARYIVNASCWLLGIS</sequence>
<accession>A0A821U7T7</accession>
<proteinExistence type="predicted"/>
<gene>
    <name evidence="1" type="ORF">UJA718_LOCUS44872</name>
</gene>
<keyword evidence="2" id="KW-1185">Reference proteome</keyword>
<protein>
    <submittedName>
        <fullName evidence="1">Uncharacterized protein</fullName>
    </submittedName>
</protein>
<comment type="caution">
    <text evidence="1">The sequence shown here is derived from an EMBL/GenBank/DDBJ whole genome shotgun (WGS) entry which is preliminary data.</text>
</comment>
<dbReference type="AlphaFoldDB" id="A0A821U7T7"/>